<dbReference type="SUPFAM" id="SSF51658">
    <property type="entry name" value="Xylose isomerase-like"/>
    <property type="match status" value="1"/>
</dbReference>
<gene>
    <name evidence="1" type="ORF">ATX59_08280</name>
</gene>
<proteinExistence type="predicted"/>
<sequence length="253" mass="28982">MQNNQIVANTLLLQHQHNAGKTQIELVKQLTKLGIWNIEVRREYFSEDLREMQALNCTKLGKRLTLFYSVPDVIFKSGQINPKLLQYFAEASLFGASYVKLNVGEFDGYRGNLGQELGTIVPKNIQLNVENDQTKLSGSAKKIVLFLDAAKKADLNIGFVNDLGNWIFTKQDTISSSKILLPYTRYIHLKNYTIENQQTKTVPINDGNLDWKKLLDNFDGTLPIALEYPVDSIENLKKDIKSLEEYLEKRRLR</sequence>
<evidence type="ECO:0000313" key="1">
    <source>
        <dbReference type="EMBL" id="OIM20562.1"/>
    </source>
</evidence>
<keyword evidence="1" id="KW-0413">Isomerase</keyword>
<dbReference type="Proteomes" id="UP000181728">
    <property type="component" value="Unassembled WGS sequence"/>
</dbReference>
<accession>A0A6N4A4U9</accession>
<dbReference type="EMBL" id="MLOK01000054">
    <property type="protein sequence ID" value="OIM20562.1"/>
    <property type="molecule type" value="Genomic_DNA"/>
</dbReference>
<protein>
    <submittedName>
        <fullName evidence="1">Sugar phosphate isomerase</fullName>
    </submittedName>
</protein>
<organism evidence="1 2">
    <name type="scientific">Oenococcus oeni</name>
    <name type="common">Leuconostoc oenos</name>
    <dbReference type="NCBI Taxonomy" id="1247"/>
    <lineage>
        <taxon>Bacteria</taxon>
        <taxon>Bacillati</taxon>
        <taxon>Bacillota</taxon>
        <taxon>Bacilli</taxon>
        <taxon>Lactobacillales</taxon>
        <taxon>Lactobacillaceae</taxon>
        <taxon>Oenococcus</taxon>
    </lineage>
</organism>
<comment type="caution">
    <text evidence="1">The sequence shown here is derived from an EMBL/GenBank/DDBJ whole genome shotgun (WGS) entry which is preliminary data.</text>
</comment>
<dbReference type="Gene3D" id="3.20.20.150">
    <property type="entry name" value="Divalent-metal-dependent TIM barrel enzymes"/>
    <property type="match status" value="1"/>
</dbReference>
<dbReference type="GO" id="GO:0016853">
    <property type="term" value="F:isomerase activity"/>
    <property type="evidence" value="ECO:0007669"/>
    <property type="project" value="UniProtKB-KW"/>
</dbReference>
<evidence type="ECO:0000313" key="2">
    <source>
        <dbReference type="Proteomes" id="UP000181728"/>
    </source>
</evidence>
<dbReference type="AlphaFoldDB" id="A0A6N4A4U9"/>
<dbReference type="InterPro" id="IPR036237">
    <property type="entry name" value="Xyl_isomerase-like_sf"/>
</dbReference>
<dbReference type="RefSeq" id="WP_071449113.1">
    <property type="nucleotide sequence ID" value="NZ_MLOK01000054.1"/>
</dbReference>
<name>A0A6N4A4U9_OENOE</name>
<reference evidence="1 2" key="1">
    <citation type="journal article" date="2016" name="BMC Genomics">
        <title>Consensus pan-genome assembly of the specialised wine bacterium Oenococcus oeni.</title>
        <authorList>
            <person name="Sternes P.R."/>
            <person name="Borneman A.R."/>
        </authorList>
    </citation>
    <scope>NUCLEOTIDE SEQUENCE [LARGE SCALE GENOMIC DNA]</scope>
    <source>
        <strain evidence="1 2">AWRIB661</strain>
    </source>
</reference>